<protein>
    <submittedName>
        <fullName evidence="1">Uncharacterized protein</fullName>
    </submittedName>
</protein>
<dbReference type="AlphaFoldDB" id="A0A840QT80"/>
<dbReference type="EMBL" id="JACHHB010000013">
    <property type="protein sequence ID" value="MBB5174491.1"/>
    <property type="molecule type" value="Genomic_DNA"/>
</dbReference>
<keyword evidence="2" id="KW-1185">Reference proteome</keyword>
<reference evidence="1 2" key="1">
    <citation type="submission" date="2020-08" db="EMBL/GenBank/DDBJ databases">
        <title>Genomic Encyclopedia of Type Strains, Phase IV (KMG-IV): sequencing the most valuable type-strain genomes for metagenomic binning, comparative biology and taxonomic classification.</title>
        <authorList>
            <person name="Goeker M."/>
        </authorList>
    </citation>
    <scope>NUCLEOTIDE SEQUENCE [LARGE SCALE GENOMIC DNA]</scope>
    <source>
        <strain evidence="1 2">DSM 24696</strain>
    </source>
</reference>
<proteinExistence type="predicted"/>
<accession>A0A840QT80</accession>
<comment type="caution">
    <text evidence="1">The sequence shown here is derived from an EMBL/GenBank/DDBJ whole genome shotgun (WGS) entry which is preliminary data.</text>
</comment>
<organism evidence="1 2">
    <name type="scientific">Texcoconibacillus texcoconensis</name>
    <dbReference type="NCBI Taxonomy" id="1095777"/>
    <lineage>
        <taxon>Bacteria</taxon>
        <taxon>Bacillati</taxon>
        <taxon>Bacillota</taxon>
        <taxon>Bacilli</taxon>
        <taxon>Bacillales</taxon>
        <taxon>Bacillaceae</taxon>
        <taxon>Texcoconibacillus</taxon>
    </lineage>
</organism>
<evidence type="ECO:0000313" key="2">
    <source>
        <dbReference type="Proteomes" id="UP000551878"/>
    </source>
</evidence>
<sequence>MTLNKIAVITNPIHPSMRESFYTIETLSSVRLYEWSNERNYNQSCTYKLPLTLDAIIQALSSVDGVIILSTPTFHHEWKQGEDQTITRMYQAVINHCFKKAGVHICFFPSQNDEYEKKTLHHTSEGDRLQSQMETVLETCEFFFKNVRNDKIKSAKKRRVTSVQQFSTQSKHPAIYWRQTYFNWIERWTKGAIHVDETKHNIHFLLRGTGTPLISFNEDLYSDENIDSLFITSGALNHEKTNANPLARMYFLTNHDEKQLYIGLIHFQPHLYWPIYRYTQGILHAFVMNRFGAYIKQM</sequence>
<evidence type="ECO:0000313" key="1">
    <source>
        <dbReference type="EMBL" id="MBB5174491.1"/>
    </source>
</evidence>
<gene>
    <name evidence="1" type="ORF">HNQ41_002706</name>
</gene>
<name>A0A840QT80_9BACI</name>
<dbReference type="Proteomes" id="UP000551878">
    <property type="component" value="Unassembled WGS sequence"/>
</dbReference>
<dbReference type="RefSeq" id="WP_184664907.1">
    <property type="nucleotide sequence ID" value="NZ_JACHHB010000013.1"/>
</dbReference>